<name>A0A7S2UFE2_9STRA</name>
<dbReference type="GO" id="GO:0006400">
    <property type="term" value="P:tRNA modification"/>
    <property type="evidence" value="ECO:0007669"/>
    <property type="project" value="TreeGrafter"/>
</dbReference>
<dbReference type="PANTHER" id="PTHR21314">
    <property type="entry name" value="QUEUOSINE 5'-PHOSPHATE N-GLYCOSYLASE_HYDROLASE-RELATED"/>
    <property type="match status" value="1"/>
</dbReference>
<evidence type="ECO:0000256" key="4">
    <source>
        <dbReference type="ARBA" id="ARBA00035393"/>
    </source>
</evidence>
<evidence type="ECO:0000256" key="3">
    <source>
        <dbReference type="ARBA" id="ARBA00035306"/>
    </source>
</evidence>
<dbReference type="PANTHER" id="PTHR21314:SF0">
    <property type="entry name" value="QUEUOSINE 5'-PHOSPHATE N-GLYCOSYLASE_HYDROLASE"/>
    <property type="match status" value="1"/>
</dbReference>
<dbReference type="EC" id="3.2.2.-" evidence="6"/>
<accession>A0A7S2UFE2</accession>
<proteinExistence type="inferred from homology"/>
<reference evidence="7" key="1">
    <citation type="submission" date="2021-01" db="EMBL/GenBank/DDBJ databases">
        <authorList>
            <person name="Corre E."/>
            <person name="Pelletier E."/>
            <person name="Niang G."/>
            <person name="Scheremetjew M."/>
            <person name="Finn R."/>
            <person name="Kale V."/>
            <person name="Holt S."/>
            <person name="Cochrane G."/>
            <person name="Meng A."/>
            <person name="Brown T."/>
            <person name="Cohen L."/>
        </authorList>
    </citation>
    <scope>NUCLEOTIDE SEQUENCE</scope>
    <source>
        <strain evidence="7">CCMP2084</strain>
    </source>
</reference>
<comment type="catalytic activity">
    <reaction evidence="5 6">
        <text>queuosine 5'-phosphate + H2O = queuine + D-ribose 5-phosphate</text>
        <dbReference type="Rhea" id="RHEA:75387"/>
        <dbReference type="ChEBI" id="CHEBI:15377"/>
        <dbReference type="ChEBI" id="CHEBI:17433"/>
        <dbReference type="ChEBI" id="CHEBI:78346"/>
        <dbReference type="ChEBI" id="CHEBI:194371"/>
    </reaction>
    <physiologicalReaction direction="left-to-right" evidence="5 6">
        <dbReference type="Rhea" id="RHEA:75388"/>
    </physiologicalReaction>
</comment>
<organism evidence="7">
    <name type="scientific">Attheya septentrionalis</name>
    <dbReference type="NCBI Taxonomy" id="420275"/>
    <lineage>
        <taxon>Eukaryota</taxon>
        <taxon>Sar</taxon>
        <taxon>Stramenopiles</taxon>
        <taxon>Ochrophyta</taxon>
        <taxon>Bacillariophyta</taxon>
        <taxon>Coscinodiscophyceae</taxon>
        <taxon>Chaetocerotophycidae</taxon>
        <taxon>Chaetocerotales</taxon>
        <taxon>Attheyaceae</taxon>
        <taxon>Attheya</taxon>
    </lineage>
</organism>
<keyword evidence="1 6" id="KW-0378">Hydrolase</keyword>
<dbReference type="AlphaFoldDB" id="A0A7S2UFE2"/>
<dbReference type="EMBL" id="HBHQ01015070">
    <property type="protein sequence ID" value="CAD9818219.1"/>
    <property type="molecule type" value="Transcribed_RNA"/>
</dbReference>
<evidence type="ECO:0000256" key="6">
    <source>
        <dbReference type="RuleBase" id="RU365002"/>
    </source>
</evidence>
<protein>
    <recommendedName>
        <fullName evidence="3 6">Queuosine 5'-phosphate N-glycosylase/hydrolase</fullName>
        <ecNumber evidence="6">3.2.2.-</ecNumber>
    </recommendedName>
    <alternativeName>
        <fullName evidence="4 6">Queuosine-nucleotide N-glycosylase/hydrolase</fullName>
    </alternativeName>
</protein>
<sequence>MKATGQHNRDANNVRSGNAARYSVLSPCDNVRRSCKQLMSDAPAIGTLDVEIVNRGPPSDMGTRSVGINSIKLHELACSIAESIIEGDDTGASSTASLPNNGLSLAGWAADGWHYTGVGYQRAGTSALDIKIARMERIALYVLTIDAINFCFWPCNPKQHSIGAEADILEYEHLATALRHVAETDDIVESAGGPSIQYEDGVPVSVTVDESYALSPSNLAALTPTRLASLLEPHLGCPLPNLEERTRLLQEVGCALLQLHGGSALGMITKACQSTDALVGIIRNSFPGFGDSAVDPIHGRQVFFYKRAQIGVGDLWASLGNMCTTSVCDLERCCQFKDVERLTMFADYRVPQLLRDAGALQYSSALASKIDQHVELMAGSMDELYIRAATVVAVDQLVDLVKDELRSRQSANHDATIQFDELIQSVTAVMIDWYLWNDGEKRDREGTLKPHHRVRTIFY</sequence>
<comment type="function">
    <text evidence="6">Catalyzes the hydrolysis of queuosine 5'-phosphate, releasing the nucleobase queuine (q). Is required for salvage of queuine from exogenous queuosine (Q) that is imported and then converted to queuosine 5'-phosphate intracellularly.</text>
</comment>
<dbReference type="InterPro" id="IPR019438">
    <property type="entry name" value="Q_salvage"/>
</dbReference>
<evidence type="ECO:0000256" key="2">
    <source>
        <dbReference type="ARBA" id="ARBA00035119"/>
    </source>
</evidence>
<comment type="similarity">
    <text evidence="2 6">Belongs to the QNG1 protein family.</text>
</comment>
<evidence type="ECO:0000256" key="1">
    <source>
        <dbReference type="ARBA" id="ARBA00022801"/>
    </source>
</evidence>
<dbReference type="GO" id="GO:0016787">
    <property type="term" value="F:hydrolase activity"/>
    <property type="evidence" value="ECO:0007669"/>
    <property type="project" value="UniProtKB-KW"/>
</dbReference>
<dbReference type="Pfam" id="PF10343">
    <property type="entry name" value="Q_salvage"/>
    <property type="match status" value="2"/>
</dbReference>
<evidence type="ECO:0000256" key="5">
    <source>
        <dbReference type="ARBA" id="ARBA00048204"/>
    </source>
</evidence>
<gene>
    <name evidence="7" type="ORF">ASEP1449_LOCUS10051</name>
</gene>
<evidence type="ECO:0000313" key="7">
    <source>
        <dbReference type="EMBL" id="CAD9818219.1"/>
    </source>
</evidence>